<gene>
    <name evidence="1" type="ORF">L2E82_31482</name>
</gene>
<keyword evidence="2" id="KW-1185">Reference proteome</keyword>
<accession>A0ACB9BEV1</accession>
<name>A0ACB9BEV1_CICIN</name>
<protein>
    <submittedName>
        <fullName evidence="1">Uncharacterized protein</fullName>
    </submittedName>
</protein>
<dbReference type="Proteomes" id="UP001055811">
    <property type="component" value="Linkage Group LG06"/>
</dbReference>
<sequence length="114" mass="13125">MLESRDSWKQISGKQCQRPARKSSSKLSFLLALISSWRWVSAATGDAHIADLGREVEAERLLSESILFLRTDICGVEILFLRTDICGVEGFEWCGSEKKKILYVFLWLEERRQT</sequence>
<evidence type="ECO:0000313" key="2">
    <source>
        <dbReference type="Proteomes" id="UP001055811"/>
    </source>
</evidence>
<evidence type="ECO:0000313" key="1">
    <source>
        <dbReference type="EMBL" id="KAI3720495.1"/>
    </source>
</evidence>
<reference evidence="2" key="1">
    <citation type="journal article" date="2022" name="Mol. Ecol. Resour.">
        <title>The genomes of chicory, endive, great burdock and yacon provide insights into Asteraceae palaeo-polyploidization history and plant inulin production.</title>
        <authorList>
            <person name="Fan W."/>
            <person name="Wang S."/>
            <person name="Wang H."/>
            <person name="Wang A."/>
            <person name="Jiang F."/>
            <person name="Liu H."/>
            <person name="Zhao H."/>
            <person name="Xu D."/>
            <person name="Zhang Y."/>
        </authorList>
    </citation>
    <scope>NUCLEOTIDE SEQUENCE [LARGE SCALE GENOMIC DNA]</scope>
    <source>
        <strain evidence="2">cv. Punajuju</strain>
    </source>
</reference>
<comment type="caution">
    <text evidence="1">The sequence shown here is derived from an EMBL/GenBank/DDBJ whole genome shotgun (WGS) entry which is preliminary data.</text>
</comment>
<organism evidence="1 2">
    <name type="scientific">Cichorium intybus</name>
    <name type="common">Chicory</name>
    <dbReference type="NCBI Taxonomy" id="13427"/>
    <lineage>
        <taxon>Eukaryota</taxon>
        <taxon>Viridiplantae</taxon>
        <taxon>Streptophyta</taxon>
        <taxon>Embryophyta</taxon>
        <taxon>Tracheophyta</taxon>
        <taxon>Spermatophyta</taxon>
        <taxon>Magnoliopsida</taxon>
        <taxon>eudicotyledons</taxon>
        <taxon>Gunneridae</taxon>
        <taxon>Pentapetalae</taxon>
        <taxon>asterids</taxon>
        <taxon>campanulids</taxon>
        <taxon>Asterales</taxon>
        <taxon>Asteraceae</taxon>
        <taxon>Cichorioideae</taxon>
        <taxon>Cichorieae</taxon>
        <taxon>Cichoriinae</taxon>
        <taxon>Cichorium</taxon>
    </lineage>
</organism>
<dbReference type="EMBL" id="CM042014">
    <property type="protein sequence ID" value="KAI3720495.1"/>
    <property type="molecule type" value="Genomic_DNA"/>
</dbReference>
<proteinExistence type="predicted"/>
<reference evidence="1 2" key="2">
    <citation type="journal article" date="2022" name="Mol. Ecol. Resour.">
        <title>The genomes of chicory, endive, great burdock and yacon provide insights into Asteraceae paleo-polyploidization history and plant inulin production.</title>
        <authorList>
            <person name="Fan W."/>
            <person name="Wang S."/>
            <person name="Wang H."/>
            <person name="Wang A."/>
            <person name="Jiang F."/>
            <person name="Liu H."/>
            <person name="Zhao H."/>
            <person name="Xu D."/>
            <person name="Zhang Y."/>
        </authorList>
    </citation>
    <scope>NUCLEOTIDE SEQUENCE [LARGE SCALE GENOMIC DNA]</scope>
    <source>
        <strain evidence="2">cv. Punajuju</strain>
        <tissue evidence="1">Leaves</tissue>
    </source>
</reference>